<gene>
    <name evidence="17" type="primary">yesM</name>
    <name evidence="17" type="ORF">HIR78_03955</name>
</gene>
<dbReference type="InterPro" id="IPR003660">
    <property type="entry name" value="HAMP_dom"/>
</dbReference>
<evidence type="ECO:0000259" key="15">
    <source>
        <dbReference type="PROSITE" id="PS50109"/>
    </source>
</evidence>
<dbReference type="InterPro" id="IPR004358">
    <property type="entry name" value="Sig_transdc_His_kin-like_C"/>
</dbReference>
<dbReference type="Gene3D" id="6.10.340.10">
    <property type="match status" value="1"/>
</dbReference>
<dbReference type="GO" id="GO:0005524">
    <property type="term" value="F:ATP binding"/>
    <property type="evidence" value="ECO:0007669"/>
    <property type="project" value="UniProtKB-KW"/>
</dbReference>
<evidence type="ECO:0000256" key="6">
    <source>
        <dbReference type="ARBA" id="ARBA00022679"/>
    </source>
</evidence>
<sequence length="577" mass="66347">MKKRVAGWYRRMKIKDKLFVFLSLIMAVSFLFVYSGVQYAFHVYDEQIYRKSSEVLRMSSERIEDELKKIEDVSYEIITDEQIQRILSMQNRDDTYDQYQMKQELWDQLAGYASDEKYIDSIHVIDARGSEYSAGSSSSDLLQQEQEEVFKRAKAKSGRNLWMTLGGSDPVLISARQIRSYHQLSLNGLGMVLIQVNVKQMIRDVPKDWGDSVGDIMIADQGGNLVYTAHASAHVPEAAKETLKHPGYDLIKKNGKRYFISYLQSSYQNWSYYNVIPFDQMFAKISFMKTVIGTCFLLFFCVVLLFGRKIANSITEPIEQLVTAMKSVQHSGIEAGVSLSLPEHTQDEAGMLNRHFTVMMKRINELMEENVEKQLIIKETELKALQAQINPHFLYNTLESINWLAKANQQKQISKMVESLGFLLRNSIHMKKDIVTIQEEADIVRHYMTIQRFRFEERLKFTLDIDDEVKHCLIPKLTLQPLAENAIQYALEPFTRPCAIRIQAKKAKGCVCITVEDNGPGMDGRILESTGGRGIGLWNIRERISLTFGEPYGLRIHSEHEKGTRIVITIPCRNEVV</sequence>
<organism evidence="17">
    <name type="scientific">Bacillus subtilis (strain 168)</name>
    <dbReference type="NCBI Taxonomy" id="224308"/>
    <lineage>
        <taxon>Bacteria</taxon>
        <taxon>Bacillati</taxon>
        <taxon>Bacillota</taxon>
        <taxon>Bacilli</taxon>
        <taxon>Bacillales</taxon>
        <taxon>Bacillaceae</taxon>
        <taxon>Bacillus</taxon>
    </lineage>
</organism>
<evidence type="ECO:0000256" key="4">
    <source>
        <dbReference type="ARBA" id="ARBA00022475"/>
    </source>
</evidence>
<keyword evidence="10" id="KW-0067">ATP-binding</keyword>
<keyword evidence="4" id="KW-1003">Cell membrane</keyword>
<dbReference type="PANTHER" id="PTHR34220">
    <property type="entry name" value="SENSOR HISTIDINE KINASE YPDA"/>
    <property type="match status" value="1"/>
</dbReference>
<dbReference type="GO" id="GO:0005886">
    <property type="term" value="C:plasma membrane"/>
    <property type="evidence" value="ECO:0007669"/>
    <property type="project" value="UniProtKB-SubCell"/>
</dbReference>
<dbReference type="PROSITE" id="PS50109">
    <property type="entry name" value="HIS_KIN"/>
    <property type="match status" value="1"/>
</dbReference>
<dbReference type="OrthoDB" id="9776552at2"/>
<dbReference type="InterPro" id="IPR036890">
    <property type="entry name" value="HATPase_C_sf"/>
</dbReference>
<keyword evidence="11 14" id="KW-1133">Transmembrane helix</keyword>
<dbReference type="InterPro" id="IPR010559">
    <property type="entry name" value="Sig_transdc_His_kin_internal"/>
</dbReference>
<feature type="domain" description="HAMP" evidence="16">
    <location>
        <begin position="312"/>
        <end position="368"/>
    </location>
</feature>
<dbReference type="SUPFAM" id="SSF55874">
    <property type="entry name" value="ATPase domain of HSP90 chaperone/DNA topoisomerase II/histidine kinase"/>
    <property type="match status" value="1"/>
</dbReference>
<dbReference type="InterPro" id="IPR033479">
    <property type="entry name" value="dCache_1"/>
</dbReference>
<comment type="catalytic activity">
    <reaction evidence="1">
        <text>ATP + protein L-histidine = ADP + protein N-phospho-L-histidine.</text>
        <dbReference type="EC" id="2.7.13.3"/>
    </reaction>
</comment>
<name>A0A6M3Z8M0_BACSU</name>
<dbReference type="CDD" id="cd16924">
    <property type="entry name" value="HATPase_YpdA-YehU-LytS-like"/>
    <property type="match status" value="1"/>
</dbReference>
<dbReference type="Pfam" id="PF02518">
    <property type="entry name" value="HATPase_c"/>
    <property type="match status" value="1"/>
</dbReference>
<dbReference type="InterPro" id="IPR005467">
    <property type="entry name" value="His_kinase_dom"/>
</dbReference>
<dbReference type="PROSITE" id="PS50885">
    <property type="entry name" value="HAMP"/>
    <property type="match status" value="1"/>
</dbReference>
<dbReference type="Pfam" id="PF00672">
    <property type="entry name" value="HAMP"/>
    <property type="match status" value="1"/>
</dbReference>
<evidence type="ECO:0000256" key="14">
    <source>
        <dbReference type="SAM" id="Phobius"/>
    </source>
</evidence>
<dbReference type="GO" id="GO:0000155">
    <property type="term" value="F:phosphorelay sensor kinase activity"/>
    <property type="evidence" value="ECO:0007669"/>
    <property type="project" value="InterPro"/>
</dbReference>
<dbReference type="EMBL" id="CP052842">
    <property type="protein sequence ID" value="QJP87231.1"/>
    <property type="molecule type" value="Genomic_DNA"/>
</dbReference>
<proteinExistence type="predicted"/>
<dbReference type="Pfam" id="PF06580">
    <property type="entry name" value="His_kinase"/>
    <property type="match status" value="1"/>
</dbReference>
<dbReference type="PRINTS" id="PR00344">
    <property type="entry name" value="BCTRLSENSOR"/>
</dbReference>
<comment type="subcellular location">
    <subcellularLocation>
        <location evidence="2">Cell membrane</location>
        <topology evidence="2">Multi-pass membrane protein</topology>
    </subcellularLocation>
</comment>
<dbReference type="RefSeq" id="NP_388576.1">
    <property type="nucleotide sequence ID" value="NC_000964.3"/>
</dbReference>
<evidence type="ECO:0000256" key="8">
    <source>
        <dbReference type="ARBA" id="ARBA00022741"/>
    </source>
</evidence>
<dbReference type="Gene3D" id="3.30.565.10">
    <property type="entry name" value="Histidine kinase-like ATPase, C-terminal domain"/>
    <property type="match status" value="1"/>
</dbReference>
<dbReference type="Pfam" id="PF02743">
    <property type="entry name" value="dCache_1"/>
    <property type="match status" value="1"/>
</dbReference>
<dbReference type="PANTHER" id="PTHR34220:SF7">
    <property type="entry name" value="SENSOR HISTIDINE KINASE YPDA"/>
    <property type="match status" value="1"/>
</dbReference>
<evidence type="ECO:0000313" key="17">
    <source>
        <dbReference type="EMBL" id="QJP87231.1"/>
    </source>
</evidence>
<evidence type="ECO:0000256" key="7">
    <source>
        <dbReference type="ARBA" id="ARBA00022692"/>
    </source>
</evidence>
<evidence type="ECO:0000256" key="5">
    <source>
        <dbReference type="ARBA" id="ARBA00022553"/>
    </source>
</evidence>
<dbReference type="GeneID" id="936078"/>
<protein>
    <recommendedName>
        <fullName evidence="3">histidine kinase</fullName>
        <ecNumber evidence="3">2.7.13.3</ecNumber>
    </recommendedName>
</protein>
<keyword evidence="12" id="KW-0902">Two-component regulatory system</keyword>
<evidence type="ECO:0000256" key="10">
    <source>
        <dbReference type="ARBA" id="ARBA00022840"/>
    </source>
</evidence>
<dbReference type="InterPro" id="IPR050640">
    <property type="entry name" value="Bact_2-comp_sensor_kinase"/>
</dbReference>
<dbReference type="SMR" id="A0A6M3Z8M0"/>
<dbReference type="KEGG" id="bsu:BSU06950"/>
<evidence type="ECO:0000256" key="12">
    <source>
        <dbReference type="ARBA" id="ARBA00023012"/>
    </source>
</evidence>
<dbReference type="SMART" id="SM00387">
    <property type="entry name" value="HATPase_c"/>
    <property type="match status" value="1"/>
</dbReference>
<evidence type="ECO:0000256" key="2">
    <source>
        <dbReference type="ARBA" id="ARBA00004651"/>
    </source>
</evidence>
<evidence type="ECO:0000256" key="1">
    <source>
        <dbReference type="ARBA" id="ARBA00000085"/>
    </source>
</evidence>
<keyword evidence="7 14" id="KW-0812">Transmembrane</keyword>
<evidence type="ECO:0000259" key="16">
    <source>
        <dbReference type="PROSITE" id="PS50885"/>
    </source>
</evidence>
<keyword evidence="8" id="KW-0547">Nucleotide-binding</keyword>
<keyword evidence="9 17" id="KW-0418">Kinase</keyword>
<keyword evidence="13 14" id="KW-0472">Membrane</keyword>
<feature type="domain" description="Histidine kinase" evidence="15">
    <location>
        <begin position="479"/>
        <end position="574"/>
    </location>
</feature>
<feature type="transmembrane region" description="Helical" evidence="14">
    <location>
        <begin position="287"/>
        <end position="306"/>
    </location>
</feature>
<evidence type="ECO:0000256" key="9">
    <source>
        <dbReference type="ARBA" id="ARBA00022777"/>
    </source>
</evidence>
<evidence type="ECO:0000256" key="11">
    <source>
        <dbReference type="ARBA" id="ARBA00022989"/>
    </source>
</evidence>
<dbReference type="EC" id="2.7.13.3" evidence="3"/>
<evidence type="ECO:0000256" key="13">
    <source>
        <dbReference type="ARBA" id="ARBA00023136"/>
    </source>
</evidence>
<reference evidence="17" key="1">
    <citation type="submission" date="2020-04" db="EMBL/GenBank/DDBJ databases">
        <title>Phage recombination drives evolution of spore-forming Bacilli.</title>
        <authorList>
            <person name="Dragos A."/>
            <person name="Kovacs A.T."/>
        </authorList>
    </citation>
    <scope>NUCLEOTIDE SEQUENCE</scope>
    <source>
        <strain evidence="17">168</strain>
    </source>
</reference>
<dbReference type="RefSeq" id="WP_003243833.1">
    <property type="nucleotide sequence ID" value="NC_000964.3"/>
</dbReference>
<keyword evidence="6" id="KW-0808">Transferase</keyword>
<dbReference type="AlphaFoldDB" id="A0A6M3Z8M0"/>
<accession>A0A6M3Z8M0</accession>
<dbReference type="InterPro" id="IPR003594">
    <property type="entry name" value="HATPase_dom"/>
</dbReference>
<dbReference type="SMART" id="SM00304">
    <property type="entry name" value="HAMP"/>
    <property type="match status" value="1"/>
</dbReference>
<dbReference type="CDD" id="cd06225">
    <property type="entry name" value="HAMP"/>
    <property type="match status" value="1"/>
</dbReference>
<evidence type="ECO:0000256" key="3">
    <source>
        <dbReference type="ARBA" id="ARBA00012438"/>
    </source>
</evidence>
<keyword evidence="5" id="KW-0597">Phosphoprotein</keyword>